<feature type="region of interest" description="G1" evidence="6">
    <location>
        <begin position="56"/>
        <end position="63"/>
    </location>
</feature>
<keyword evidence="12" id="KW-1185">Reference proteome</keyword>
<dbReference type="NCBIfam" id="TIGR00436">
    <property type="entry name" value="era"/>
    <property type="match status" value="1"/>
</dbReference>
<evidence type="ECO:0000256" key="4">
    <source>
        <dbReference type="ARBA" id="ARBA00023134"/>
    </source>
</evidence>
<keyword evidence="3 5" id="KW-0694">RNA-binding</keyword>
<sequence>MVTSTSSDSDDDTSSSNDGSQRELLETLDSAFDYEGRVDPRLTNHDFRSGYVSVIGAPNMGKSTLVNALLEEPLCIATRRPQTTRHAILGILTTTNCQLCLLDTPGVIGEPAYKLQEGMMEAVQGALQSADVLLVVTDLFSTPIPNDELFQKIQTQANFRPVIVVINKIDLIHKISASTTKNTDQTKDDETTKTVTVEQAVARWRQMIPQAIAIIPTCASSDDNSNNNQKKEDPGVTALRKILVGGPDLPAAIRNLGRPIPGMFPADDTVTMSDAQAQQLLPLGPPLYDKDMYTDRTERFLASEMIRAALLETFQKELPYCCEVQVTAFKEQQTKLIKIDANIFVERDSQKRIVIGTQGAKIKQVGMLARETLQDFFQTKIYLQLQVKVDKDWRKQEDKLKRFGYLQ</sequence>
<feature type="region of interest" description="G2" evidence="6">
    <location>
        <begin position="82"/>
        <end position="86"/>
    </location>
</feature>
<dbReference type="SUPFAM" id="SSF54814">
    <property type="entry name" value="Prokaryotic type KH domain (KH-domain type II)"/>
    <property type="match status" value="1"/>
</dbReference>
<dbReference type="CDD" id="cd22534">
    <property type="entry name" value="KH-II_Era"/>
    <property type="match status" value="1"/>
</dbReference>
<gene>
    <name evidence="11" type="ORF">SEMRO_687_G187300.1</name>
</gene>
<dbReference type="GO" id="GO:0043024">
    <property type="term" value="F:ribosomal small subunit binding"/>
    <property type="evidence" value="ECO:0007669"/>
    <property type="project" value="TreeGrafter"/>
</dbReference>
<accession>A0A9N8E5Y1</accession>
<dbReference type="GO" id="GO:0019843">
    <property type="term" value="F:rRNA binding"/>
    <property type="evidence" value="ECO:0007669"/>
    <property type="project" value="TreeGrafter"/>
</dbReference>
<organism evidence="11 12">
    <name type="scientific">Seminavis robusta</name>
    <dbReference type="NCBI Taxonomy" id="568900"/>
    <lineage>
        <taxon>Eukaryota</taxon>
        <taxon>Sar</taxon>
        <taxon>Stramenopiles</taxon>
        <taxon>Ochrophyta</taxon>
        <taxon>Bacillariophyta</taxon>
        <taxon>Bacillariophyceae</taxon>
        <taxon>Bacillariophycidae</taxon>
        <taxon>Naviculales</taxon>
        <taxon>Naviculaceae</taxon>
        <taxon>Seminavis</taxon>
    </lineage>
</organism>
<feature type="region of interest" description="G3" evidence="6">
    <location>
        <begin position="103"/>
        <end position="106"/>
    </location>
</feature>
<dbReference type="Gene3D" id="3.40.50.300">
    <property type="entry name" value="P-loop containing nucleotide triphosphate hydrolases"/>
    <property type="match status" value="1"/>
</dbReference>
<keyword evidence="4 6" id="KW-0342">GTP-binding</keyword>
<feature type="domain" description="Era-type G" evidence="10">
    <location>
        <begin position="48"/>
        <end position="245"/>
    </location>
</feature>
<dbReference type="NCBIfam" id="TIGR00231">
    <property type="entry name" value="small_GTP"/>
    <property type="match status" value="1"/>
</dbReference>
<dbReference type="PANTHER" id="PTHR42698">
    <property type="entry name" value="GTPASE ERA"/>
    <property type="match status" value="1"/>
</dbReference>
<dbReference type="SUPFAM" id="SSF52540">
    <property type="entry name" value="P-loop containing nucleoside triphosphate hydrolases"/>
    <property type="match status" value="1"/>
</dbReference>
<dbReference type="Proteomes" id="UP001153069">
    <property type="component" value="Unassembled WGS sequence"/>
</dbReference>
<dbReference type="InterPro" id="IPR005225">
    <property type="entry name" value="Small_GTP-bd"/>
</dbReference>
<keyword evidence="2 6" id="KW-0547">Nucleotide-binding</keyword>
<dbReference type="HAMAP" id="MF_00367">
    <property type="entry name" value="GTPase_Era"/>
    <property type="match status" value="1"/>
</dbReference>
<name>A0A9N8E5Y1_9STRA</name>
<evidence type="ECO:0000256" key="2">
    <source>
        <dbReference type="ARBA" id="ARBA00022741"/>
    </source>
</evidence>
<evidence type="ECO:0000256" key="5">
    <source>
        <dbReference type="PROSITE-ProRule" id="PRU00118"/>
    </source>
</evidence>
<feature type="region of interest" description="Disordered" evidence="8">
    <location>
        <begin position="1"/>
        <end position="23"/>
    </location>
</feature>
<dbReference type="InterPro" id="IPR009019">
    <property type="entry name" value="KH_sf_prok-type"/>
</dbReference>
<dbReference type="CDD" id="cd04163">
    <property type="entry name" value="Era"/>
    <property type="match status" value="1"/>
</dbReference>
<evidence type="ECO:0000313" key="11">
    <source>
        <dbReference type="EMBL" id="CAB9514983.1"/>
    </source>
</evidence>
<dbReference type="GO" id="GO:0005525">
    <property type="term" value="F:GTP binding"/>
    <property type="evidence" value="ECO:0007669"/>
    <property type="project" value="UniProtKB-UniRule"/>
</dbReference>
<dbReference type="AlphaFoldDB" id="A0A9N8E5Y1"/>
<feature type="region of interest" description="G5" evidence="6">
    <location>
        <begin position="217"/>
        <end position="219"/>
    </location>
</feature>
<reference evidence="11" key="1">
    <citation type="submission" date="2020-06" db="EMBL/GenBank/DDBJ databases">
        <authorList>
            <consortium name="Plant Systems Biology data submission"/>
        </authorList>
    </citation>
    <scope>NUCLEOTIDE SEQUENCE</scope>
    <source>
        <strain evidence="11">D6</strain>
    </source>
</reference>
<evidence type="ECO:0000256" key="8">
    <source>
        <dbReference type="SAM" id="MobiDB-lite"/>
    </source>
</evidence>
<feature type="region of interest" description="G4" evidence="6">
    <location>
        <begin position="167"/>
        <end position="170"/>
    </location>
</feature>
<dbReference type="Pfam" id="PF07650">
    <property type="entry name" value="KH_2"/>
    <property type="match status" value="1"/>
</dbReference>
<dbReference type="InterPro" id="IPR005662">
    <property type="entry name" value="GTPase_Era-like"/>
</dbReference>
<dbReference type="EMBL" id="CAICTM010000686">
    <property type="protein sequence ID" value="CAB9514983.1"/>
    <property type="molecule type" value="Genomic_DNA"/>
</dbReference>
<dbReference type="FunFam" id="3.30.300.20:FF:000003">
    <property type="entry name" value="GTPase Era"/>
    <property type="match status" value="1"/>
</dbReference>
<dbReference type="GO" id="GO:0000028">
    <property type="term" value="P:ribosomal small subunit assembly"/>
    <property type="evidence" value="ECO:0007669"/>
    <property type="project" value="TreeGrafter"/>
</dbReference>
<evidence type="ECO:0000259" key="10">
    <source>
        <dbReference type="PROSITE" id="PS51713"/>
    </source>
</evidence>
<dbReference type="PROSITE" id="PS51713">
    <property type="entry name" value="G_ERA"/>
    <property type="match status" value="1"/>
</dbReference>
<dbReference type="InterPro" id="IPR027417">
    <property type="entry name" value="P-loop_NTPase"/>
</dbReference>
<comment type="similarity">
    <text evidence="1 6 7">Belongs to the TRAFAC class TrmE-Era-EngA-EngB-Septin-like GTPase superfamily. Era GTPase family.</text>
</comment>
<dbReference type="InterPro" id="IPR030388">
    <property type="entry name" value="G_ERA_dom"/>
</dbReference>
<dbReference type="Gene3D" id="3.30.300.20">
    <property type="match status" value="1"/>
</dbReference>
<evidence type="ECO:0000313" key="12">
    <source>
        <dbReference type="Proteomes" id="UP001153069"/>
    </source>
</evidence>
<evidence type="ECO:0000256" key="3">
    <source>
        <dbReference type="ARBA" id="ARBA00022884"/>
    </source>
</evidence>
<protein>
    <submittedName>
        <fullName evidence="11">GTPase ERA</fullName>
    </submittedName>
</protein>
<dbReference type="InterPro" id="IPR004044">
    <property type="entry name" value="KH_dom_type_2"/>
</dbReference>
<dbReference type="PROSITE" id="PS50823">
    <property type="entry name" value="KH_TYPE_2"/>
    <property type="match status" value="1"/>
</dbReference>
<evidence type="ECO:0000259" key="9">
    <source>
        <dbReference type="PROSITE" id="PS50823"/>
    </source>
</evidence>
<evidence type="ECO:0000256" key="7">
    <source>
        <dbReference type="RuleBase" id="RU003761"/>
    </source>
</evidence>
<comment type="caution">
    <text evidence="11">The sequence shown here is derived from an EMBL/GenBank/DDBJ whole genome shotgun (WGS) entry which is preliminary data.</text>
</comment>
<evidence type="ECO:0000256" key="1">
    <source>
        <dbReference type="ARBA" id="ARBA00007921"/>
    </source>
</evidence>
<dbReference type="InterPro" id="IPR006073">
    <property type="entry name" value="GTP-bd"/>
</dbReference>
<feature type="domain" description="KH type-2" evidence="9">
    <location>
        <begin position="314"/>
        <end position="391"/>
    </location>
</feature>
<dbReference type="OrthoDB" id="8954335at2759"/>
<proteinExistence type="inferred from homology"/>
<dbReference type="InterPro" id="IPR015946">
    <property type="entry name" value="KH_dom-like_a/b"/>
</dbReference>
<dbReference type="PANTHER" id="PTHR42698:SF2">
    <property type="entry name" value="GTPASE ERA-LIKE, CHLOROPLASTIC"/>
    <property type="match status" value="1"/>
</dbReference>
<dbReference type="Pfam" id="PF01926">
    <property type="entry name" value="MMR_HSR1"/>
    <property type="match status" value="1"/>
</dbReference>
<evidence type="ECO:0000256" key="6">
    <source>
        <dbReference type="PROSITE-ProRule" id="PRU01050"/>
    </source>
</evidence>